<dbReference type="SUPFAM" id="SSF47384">
    <property type="entry name" value="Homodimeric domain of signal transducing histidine kinase"/>
    <property type="match status" value="1"/>
</dbReference>
<dbReference type="InterPro" id="IPR036890">
    <property type="entry name" value="HATPase_C_sf"/>
</dbReference>
<keyword evidence="3 4" id="KW-0597">Phosphoprotein</keyword>
<feature type="modified residue" description="4-aspartylphosphate" evidence="4">
    <location>
        <position position="545"/>
    </location>
</feature>
<keyword evidence="6" id="KW-1133">Transmembrane helix</keyword>
<dbReference type="EMBL" id="JAVUPU010000006">
    <property type="protein sequence ID" value="MDT9599931.1"/>
    <property type="molecule type" value="Genomic_DNA"/>
</dbReference>
<dbReference type="EC" id="2.7.13.3" evidence="2"/>
<dbReference type="PANTHER" id="PTHR43065:SF49">
    <property type="entry name" value="HISTIDINE KINASE"/>
    <property type="match status" value="1"/>
</dbReference>
<evidence type="ECO:0000256" key="6">
    <source>
        <dbReference type="SAM" id="Phobius"/>
    </source>
</evidence>
<dbReference type="InterPro" id="IPR004358">
    <property type="entry name" value="Sig_transdc_His_kin-like_C"/>
</dbReference>
<dbReference type="Pfam" id="PF02518">
    <property type="entry name" value="HATPase_c"/>
    <property type="match status" value="1"/>
</dbReference>
<dbReference type="InterPro" id="IPR005467">
    <property type="entry name" value="His_kinase_dom"/>
</dbReference>
<evidence type="ECO:0000256" key="5">
    <source>
        <dbReference type="SAM" id="Coils"/>
    </source>
</evidence>
<dbReference type="InterPro" id="IPR003594">
    <property type="entry name" value="HATPase_dom"/>
</dbReference>
<evidence type="ECO:0000313" key="9">
    <source>
        <dbReference type="EMBL" id="MDT9599931.1"/>
    </source>
</evidence>
<dbReference type="InterPro" id="IPR011006">
    <property type="entry name" value="CheY-like_superfamily"/>
</dbReference>
<dbReference type="PROSITE" id="PS50109">
    <property type="entry name" value="HIS_KIN"/>
    <property type="match status" value="1"/>
</dbReference>
<evidence type="ECO:0000256" key="4">
    <source>
        <dbReference type="PROSITE-ProRule" id="PRU00169"/>
    </source>
</evidence>
<proteinExistence type="predicted"/>
<dbReference type="InterPro" id="IPR001789">
    <property type="entry name" value="Sig_transdc_resp-reg_receiver"/>
</dbReference>
<feature type="domain" description="Histidine kinase" evidence="7">
    <location>
        <begin position="247"/>
        <end position="472"/>
    </location>
</feature>
<dbReference type="SMART" id="SM00387">
    <property type="entry name" value="HATPase_c"/>
    <property type="match status" value="1"/>
</dbReference>
<comment type="catalytic activity">
    <reaction evidence="1">
        <text>ATP + protein L-histidine = ADP + protein N-phospho-L-histidine.</text>
        <dbReference type="EC" id="2.7.13.3"/>
    </reaction>
</comment>
<dbReference type="Pfam" id="PF05227">
    <property type="entry name" value="CHASE3"/>
    <property type="match status" value="1"/>
</dbReference>
<dbReference type="CDD" id="cd19410">
    <property type="entry name" value="HK9-like_sensor"/>
    <property type="match status" value="1"/>
</dbReference>
<feature type="domain" description="Response regulatory" evidence="8">
    <location>
        <begin position="495"/>
        <end position="610"/>
    </location>
</feature>
<evidence type="ECO:0000256" key="2">
    <source>
        <dbReference type="ARBA" id="ARBA00012438"/>
    </source>
</evidence>
<dbReference type="Gene3D" id="1.10.287.130">
    <property type="match status" value="1"/>
</dbReference>
<dbReference type="SUPFAM" id="SSF52172">
    <property type="entry name" value="CheY-like"/>
    <property type="match status" value="1"/>
</dbReference>
<dbReference type="InterPro" id="IPR036097">
    <property type="entry name" value="HisK_dim/P_sf"/>
</dbReference>
<dbReference type="PANTHER" id="PTHR43065">
    <property type="entry name" value="SENSOR HISTIDINE KINASE"/>
    <property type="match status" value="1"/>
</dbReference>
<dbReference type="SMART" id="SM00388">
    <property type="entry name" value="HisKA"/>
    <property type="match status" value="1"/>
</dbReference>
<dbReference type="PROSITE" id="PS50110">
    <property type="entry name" value="RESPONSE_REGULATORY"/>
    <property type="match status" value="1"/>
</dbReference>
<keyword evidence="10" id="KW-1185">Reference proteome</keyword>
<feature type="coiled-coil region" evidence="5">
    <location>
        <begin position="201"/>
        <end position="238"/>
    </location>
</feature>
<evidence type="ECO:0000313" key="10">
    <source>
        <dbReference type="Proteomes" id="UP001259572"/>
    </source>
</evidence>
<gene>
    <name evidence="9" type="ORF">RQX22_13295</name>
</gene>
<dbReference type="Gene3D" id="3.30.565.10">
    <property type="entry name" value="Histidine kinase-like ATPase, C-terminal domain"/>
    <property type="match status" value="1"/>
</dbReference>
<dbReference type="InterPro" id="IPR007891">
    <property type="entry name" value="CHASE3"/>
</dbReference>
<comment type="caution">
    <text evidence="9">The sequence shown here is derived from an EMBL/GenBank/DDBJ whole genome shotgun (WGS) entry which is preliminary data.</text>
</comment>
<protein>
    <recommendedName>
        <fullName evidence="2">histidine kinase</fullName>
        <ecNumber evidence="2">2.7.13.3</ecNumber>
    </recommendedName>
</protein>
<dbReference type="SMART" id="SM00448">
    <property type="entry name" value="REC"/>
    <property type="match status" value="1"/>
</dbReference>
<evidence type="ECO:0000256" key="1">
    <source>
        <dbReference type="ARBA" id="ARBA00000085"/>
    </source>
</evidence>
<dbReference type="Pfam" id="PF00512">
    <property type="entry name" value="HisKA"/>
    <property type="match status" value="1"/>
</dbReference>
<dbReference type="RefSeq" id="WP_315727027.1">
    <property type="nucleotide sequence ID" value="NZ_JAVUPU010000006.1"/>
</dbReference>
<name>A0ABU3Q948_9SPHN</name>
<sequence>MLVRRPTRALAPLGIGFFFLILSALAAILLSIRQEAAVAWVRHTLEVQTRLNLVRSLITEAESGRRGFLLTGRDVYLEPYQRAILRLPRELDTLEGAVADNAVARRNMERMRPAIQAKLNELGASVALVRLGRRADAVGVLQTGAGQRHIVEARAAINDMMQEEKRLLAIRATNAGWISMASRLALFFSALLVIVLAYFVVRDARRRIVEVEKTNEHLREEVQQRQLAQSQVRQLQKMEAVGQLTGGIAHDFNNMLAIVIGSLDMARRRLTGGEDAKLVKCIDAASEGAERAATLTGRLLAFSRRQPLQPKVLDTNKLVGSMSELLRRTLGERVAIETVLAGGLWRICADPAQLESTLVNLAVNARDAMPDGGKLTIETANTELDERYAQGHEEVSPGQYVMLSLTDTGTGMSPEVIERAFEPFYTTKGVGRGTGLGLSQIFGFVKQSQGHVKIYSEVGQGTTVKLYLPRHAGELPDEAVKASRGDIPAGQVEEIILVVEDDERVRHMSVDALRELGYTVIQAADGNQALEQLAIQPRIDLLFTDIVMPGMTGRQLADRAQEARPDLKILYTTGYTRNAVVHNGIVDYGVAFLAKPFSIDALARKVRDILDG</sequence>
<keyword evidence="6" id="KW-0472">Membrane</keyword>
<keyword evidence="6" id="KW-0812">Transmembrane</keyword>
<dbReference type="InterPro" id="IPR003661">
    <property type="entry name" value="HisK_dim/P_dom"/>
</dbReference>
<evidence type="ECO:0000259" key="7">
    <source>
        <dbReference type="PROSITE" id="PS50109"/>
    </source>
</evidence>
<accession>A0ABU3Q948</accession>
<dbReference type="Gene3D" id="3.40.50.2300">
    <property type="match status" value="1"/>
</dbReference>
<feature type="transmembrane region" description="Helical" evidence="6">
    <location>
        <begin position="180"/>
        <end position="201"/>
    </location>
</feature>
<reference evidence="9 10" key="1">
    <citation type="submission" date="2023-05" db="EMBL/GenBank/DDBJ databases">
        <authorList>
            <person name="Guo Y."/>
        </authorList>
    </citation>
    <scope>NUCLEOTIDE SEQUENCE [LARGE SCALE GENOMIC DNA]</scope>
    <source>
        <strain evidence="9 10">GR2756</strain>
    </source>
</reference>
<evidence type="ECO:0000256" key="3">
    <source>
        <dbReference type="ARBA" id="ARBA00022553"/>
    </source>
</evidence>
<evidence type="ECO:0000259" key="8">
    <source>
        <dbReference type="PROSITE" id="PS50110"/>
    </source>
</evidence>
<dbReference type="CDD" id="cd16919">
    <property type="entry name" value="HATPase_CckA-like"/>
    <property type="match status" value="1"/>
</dbReference>
<keyword evidence="5" id="KW-0175">Coiled coil</keyword>
<dbReference type="CDD" id="cd00082">
    <property type="entry name" value="HisKA"/>
    <property type="match status" value="1"/>
</dbReference>
<dbReference type="SUPFAM" id="SSF55874">
    <property type="entry name" value="ATPase domain of HSP90 chaperone/DNA topoisomerase II/histidine kinase"/>
    <property type="match status" value="1"/>
</dbReference>
<organism evidence="9 10">
    <name type="scientific">Sphingosinicella rhizophila</name>
    <dbReference type="NCBI Taxonomy" id="3050082"/>
    <lineage>
        <taxon>Bacteria</taxon>
        <taxon>Pseudomonadati</taxon>
        <taxon>Pseudomonadota</taxon>
        <taxon>Alphaproteobacteria</taxon>
        <taxon>Sphingomonadales</taxon>
        <taxon>Sphingosinicellaceae</taxon>
        <taxon>Sphingosinicella</taxon>
    </lineage>
</organism>
<dbReference type="Pfam" id="PF00072">
    <property type="entry name" value="Response_reg"/>
    <property type="match status" value="1"/>
</dbReference>
<dbReference type="Proteomes" id="UP001259572">
    <property type="component" value="Unassembled WGS sequence"/>
</dbReference>
<dbReference type="PRINTS" id="PR00344">
    <property type="entry name" value="BCTRLSENSOR"/>
</dbReference>